<dbReference type="InterPro" id="IPR024078">
    <property type="entry name" value="LmbE-like_dom_sf"/>
</dbReference>
<dbReference type="EMBL" id="CP049742">
    <property type="protein sequence ID" value="QPC46678.1"/>
    <property type="molecule type" value="Genomic_DNA"/>
</dbReference>
<sequence>MSVFDIVAFGAHSDDIEIGMGGVIKSYTDAGMRVLLCDLTKAELSSNGTVERRLAEAYAAASILGAERKNLGFPDRGLKNNKEALDAIIDVIREAKPTIIFAPYSLDRHPDHGDVSDLVKEAYFTAGIRKYQTSIDDAFRPEALYLYMINGYHKPDFYINISEKIETKINSLKAYESQFVLDENGVSTPLTDGYIERIVARDRLYGSETQVEYAEGFFSVTPMSREINELGRRWRK</sequence>
<dbReference type="PANTHER" id="PTHR12993:SF30">
    <property type="entry name" value="N-ACETYL-ALPHA-D-GLUCOSAMINYL L-MALATE DEACETYLASE 1"/>
    <property type="match status" value="1"/>
</dbReference>
<gene>
    <name evidence="2" type="primary">bshB1</name>
    <name evidence="2" type="ORF">G8O30_06745</name>
</gene>
<dbReference type="PANTHER" id="PTHR12993">
    <property type="entry name" value="N-ACETYLGLUCOSAMINYL-PHOSPHATIDYLINOSITOL DE-N-ACETYLASE-RELATED"/>
    <property type="match status" value="1"/>
</dbReference>
<comment type="cofactor">
    <cofactor evidence="1">
        <name>Zn(2+)</name>
        <dbReference type="ChEBI" id="CHEBI:29105"/>
    </cofactor>
</comment>
<organism evidence="2 3">
    <name type="scientific">Mangrovibacillus cuniculi</name>
    <dbReference type="NCBI Taxonomy" id="2593652"/>
    <lineage>
        <taxon>Bacteria</taxon>
        <taxon>Bacillati</taxon>
        <taxon>Bacillota</taxon>
        <taxon>Bacilli</taxon>
        <taxon>Bacillales</taxon>
        <taxon>Bacillaceae</taxon>
        <taxon>Mangrovibacillus</taxon>
    </lineage>
</organism>
<dbReference type="Pfam" id="PF02585">
    <property type="entry name" value="PIG-L"/>
    <property type="match status" value="1"/>
</dbReference>
<reference evidence="2 3" key="1">
    <citation type="submission" date="2019-07" db="EMBL/GenBank/DDBJ databases">
        <title>Genome sequence of 2 isolates from Red Sea Mangroves.</title>
        <authorList>
            <person name="Sefrji F."/>
            <person name="Michoud G."/>
            <person name="Merlino G."/>
            <person name="Daffonchio D."/>
        </authorList>
    </citation>
    <scope>NUCLEOTIDE SEQUENCE [LARGE SCALE GENOMIC DNA]</scope>
    <source>
        <strain evidence="2 3">R1DC41</strain>
    </source>
</reference>
<dbReference type="Gene3D" id="3.40.50.10320">
    <property type="entry name" value="LmbE-like"/>
    <property type="match status" value="1"/>
</dbReference>
<dbReference type="AlphaFoldDB" id="A0A7S8CBC6"/>
<name>A0A7S8CBC6_9BACI</name>
<dbReference type="SUPFAM" id="SSF102588">
    <property type="entry name" value="LmbE-like"/>
    <property type="match status" value="1"/>
</dbReference>
<proteinExistence type="predicted"/>
<dbReference type="KEGG" id="mcui:G8O30_06745"/>
<dbReference type="InterPro" id="IPR023842">
    <property type="entry name" value="Bacillithiol_biosynth_BshB1"/>
</dbReference>
<accession>A0A7S8CBC6</accession>
<dbReference type="Proteomes" id="UP000593626">
    <property type="component" value="Chromosome"/>
</dbReference>
<dbReference type="GO" id="GO:0016811">
    <property type="term" value="F:hydrolase activity, acting on carbon-nitrogen (but not peptide) bonds, in linear amides"/>
    <property type="evidence" value="ECO:0007669"/>
    <property type="project" value="TreeGrafter"/>
</dbReference>
<evidence type="ECO:0000313" key="3">
    <source>
        <dbReference type="Proteomes" id="UP000593626"/>
    </source>
</evidence>
<evidence type="ECO:0000313" key="2">
    <source>
        <dbReference type="EMBL" id="QPC46678.1"/>
    </source>
</evidence>
<dbReference type="GO" id="GO:0071793">
    <property type="term" value="P:bacillithiol biosynthetic process"/>
    <property type="evidence" value="ECO:0007669"/>
    <property type="project" value="InterPro"/>
</dbReference>
<dbReference type="InterPro" id="IPR003737">
    <property type="entry name" value="GlcNAc_PI_deacetylase-related"/>
</dbReference>
<dbReference type="RefSeq" id="WP_239674211.1">
    <property type="nucleotide sequence ID" value="NZ_CP049742.1"/>
</dbReference>
<dbReference type="GO" id="GO:0019213">
    <property type="term" value="F:deacetylase activity"/>
    <property type="evidence" value="ECO:0007669"/>
    <property type="project" value="InterPro"/>
</dbReference>
<evidence type="ECO:0000256" key="1">
    <source>
        <dbReference type="ARBA" id="ARBA00001947"/>
    </source>
</evidence>
<dbReference type="NCBIfam" id="TIGR04001">
    <property type="entry name" value="thiol_BshB1"/>
    <property type="match status" value="1"/>
</dbReference>
<protein>
    <submittedName>
        <fullName evidence="2">Bacillithiol biosynthesis deacetylase BshB1</fullName>
    </submittedName>
</protein>
<keyword evidence="3" id="KW-1185">Reference proteome</keyword>